<evidence type="ECO:0000313" key="3">
    <source>
        <dbReference type="EMBL" id="CAL1141055.1"/>
    </source>
</evidence>
<organism evidence="2">
    <name type="scientific">Cladocopium goreaui</name>
    <dbReference type="NCBI Taxonomy" id="2562237"/>
    <lineage>
        <taxon>Eukaryota</taxon>
        <taxon>Sar</taxon>
        <taxon>Alveolata</taxon>
        <taxon>Dinophyceae</taxon>
        <taxon>Suessiales</taxon>
        <taxon>Symbiodiniaceae</taxon>
        <taxon>Cladocopium</taxon>
    </lineage>
</organism>
<dbReference type="EMBL" id="CAMXCT020001191">
    <property type="protein sequence ID" value="CAL1141055.1"/>
    <property type="molecule type" value="Genomic_DNA"/>
</dbReference>
<protein>
    <submittedName>
        <fullName evidence="4">FAST kinase leucine-rich domain-containing protein</fullName>
    </submittedName>
</protein>
<evidence type="ECO:0000256" key="1">
    <source>
        <dbReference type="SAM" id="MobiDB-lite"/>
    </source>
</evidence>
<comment type="caution">
    <text evidence="2">The sequence shown here is derived from an EMBL/GenBank/DDBJ whole genome shotgun (WGS) entry which is preliminary data.</text>
</comment>
<reference evidence="2" key="1">
    <citation type="submission" date="2022-10" db="EMBL/GenBank/DDBJ databases">
        <authorList>
            <person name="Chen Y."/>
            <person name="Dougan E. K."/>
            <person name="Chan C."/>
            <person name="Rhodes N."/>
            <person name="Thang M."/>
        </authorList>
    </citation>
    <scope>NUCLEOTIDE SEQUENCE</scope>
</reference>
<dbReference type="GO" id="GO:0044528">
    <property type="term" value="P:regulation of mitochondrial mRNA stability"/>
    <property type="evidence" value="ECO:0007669"/>
    <property type="project" value="TreeGrafter"/>
</dbReference>
<feature type="region of interest" description="Disordered" evidence="1">
    <location>
        <begin position="21"/>
        <end position="45"/>
    </location>
</feature>
<dbReference type="OrthoDB" id="433860at2759"/>
<feature type="region of interest" description="Disordered" evidence="1">
    <location>
        <begin position="447"/>
        <end position="483"/>
    </location>
</feature>
<feature type="region of interest" description="Disordered" evidence="1">
    <location>
        <begin position="112"/>
        <end position="146"/>
    </location>
</feature>
<dbReference type="GO" id="GO:0000963">
    <property type="term" value="P:mitochondrial RNA processing"/>
    <property type="evidence" value="ECO:0007669"/>
    <property type="project" value="TreeGrafter"/>
</dbReference>
<dbReference type="InterPro" id="IPR050870">
    <property type="entry name" value="FAST_kinase"/>
</dbReference>
<dbReference type="InterPro" id="IPR036770">
    <property type="entry name" value="Ankyrin_rpt-contain_sf"/>
</dbReference>
<keyword evidence="4" id="KW-0418">Kinase</keyword>
<feature type="compositionally biased region" description="Basic residues" evidence="1">
    <location>
        <begin position="451"/>
        <end position="460"/>
    </location>
</feature>
<dbReference type="SUPFAM" id="SSF48403">
    <property type="entry name" value="Ankyrin repeat"/>
    <property type="match status" value="1"/>
</dbReference>
<reference evidence="3" key="2">
    <citation type="submission" date="2024-04" db="EMBL/GenBank/DDBJ databases">
        <authorList>
            <person name="Chen Y."/>
            <person name="Shah S."/>
            <person name="Dougan E. K."/>
            <person name="Thang M."/>
            <person name="Chan C."/>
        </authorList>
    </citation>
    <scope>NUCLEOTIDE SEQUENCE [LARGE SCALE GENOMIC DNA]</scope>
</reference>
<dbReference type="GO" id="GO:0016301">
    <property type="term" value="F:kinase activity"/>
    <property type="evidence" value="ECO:0007669"/>
    <property type="project" value="UniProtKB-KW"/>
</dbReference>
<proteinExistence type="predicted"/>
<dbReference type="Gene3D" id="1.25.40.20">
    <property type="entry name" value="Ankyrin repeat-containing domain"/>
    <property type="match status" value="1"/>
</dbReference>
<dbReference type="GO" id="GO:0003723">
    <property type="term" value="F:RNA binding"/>
    <property type="evidence" value="ECO:0007669"/>
    <property type="project" value="TreeGrafter"/>
</dbReference>
<name>A0A9P1FUV8_9DINO</name>
<dbReference type="Proteomes" id="UP001152797">
    <property type="component" value="Unassembled WGS sequence"/>
</dbReference>
<evidence type="ECO:0000313" key="4">
    <source>
        <dbReference type="EMBL" id="CAL4774992.1"/>
    </source>
</evidence>
<dbReference type="GO" id="GO:0005759">
    <property type="term" value="C:mitochondrial matrix"/>
    <property type="evidence" value="ECO:0007669"/>
    <property type="project" value="TreeGrafter"/>
</dbReference>
<dbReference type="GO" id="GO:0035770">
    <property type="term" value="C:ribonucleoprotein granule"/>
    <property type="evidence" value="ECO:0007669"/>
    <property type="project" value="TreeGrafter"/>
</dbReference>
<keyword evidence="5" id="KW-1185">Reference proteome</keyword>
<evidence type="ECO:0000313" key="2">
    <source>
        <dbReference type="EMBL" id="CAI3987680.1"/>
    </source>
</evidence>
<evidence type="ECO:0000313" key="5">
    <source>
        <dbReference type="Proteomes" id="UP001152797"/>
    </source>
</evidence>
<dbReference type="EMBL" id="CAMXCT010001191">
    <property type="protein sequence ID" value="CAI3987680.1"/>
    <property type="molecule type" value="Genomic_DNA"/>
</dbReference>
<dbReference type="PANTHER" id="PTHR21228">
    <property type="entry name" value="FAST LEU-RICH DOMAIN-CONTAINING"/>
    <property type="match status" value="1"/>
</dbReference>
<dbReference type="EMBL" id="CAMXCT030001191">
    <property type="protein sequence ID" value="CAL4774992.1"/>
    <property type="molecule type" value="Genomic_DNA"/>
</dbReference>
<feature type="compositionally biased region" description="Basic and acidic residues" evidence="1">
    <location>
        <begin position="117"/>
        <end position="126"/>
    </location>
</feature>
<keyword evidence="4" id="KW-0808">Transferase</keyword>
<dbReference type="AlphaFoldDB" id="A0A9P1FUV8"/>
<gene>
    <name evidence="2" type="ORF">C1SCF055_LOCUS14934</name>
</gene>
<sequence>MMQPPLSSQASQSEAKLLKMLQQRRAAKSQATTPSNLSTSSRDSLTFSTSKRYRINTSLPRLPHFLGSAEPTGVSAAFLVSFLVHCRSKVEQPTTRAAAMLRENGGVPIATLCGRVPHRDENHPLDPMDPMDPMDPGDSNRHPLTGGPIRGPSRFHVAHAWDADFEALVDCLVKDAGAELDRRYNLDIFGEDVECPERSSQRSVTGVADSPIESLQATVAAVQEVVLILDKDALCFSRLWVLTEAMMAVRSNKLRISSTASLGSTEMDIQTWEERIDGIDWSLATSSRKNDERRLRKFAERVWDMNGIGTDRLLAQLKVALRKYIYGQILVKAVEHGDRRAVEAALERGASPEQRDADGNTLEDLASFYNQQDIEEMLFERRMQRMTHQPLSMFFTADDLMENCSAADPHVLLPFMTPVEPRREDGLAEDAEEERLWQFLAGLEPSEKLPNKKPLRRNRHDQKPQSAESMLLRSKESGVPPRHLEMDRNEMTRLNTLEKGSIVLRGVHVSASANLPGLPGEAWIPFRLISRSALCGKLPHLLHGRALASQAKQSDARSLFAKLQVLSRQSSPSKDEAAAVCGTLARRLKTEIATFTATEAHQLSVVLAQFGLRNTLILDTLASHALRGMVSYSPYLLCGLANSFARNRYLHRPLMDAIAIHVANASDTLSPVDIAVLVYGYAELAYNPRNNLLEVCAERLQKTYLEVGAPNCASIMNSYARLSECNPAVFHCLSRAIVHAQPETFEVHNISIIMNSYAKCAVRKSQTMHLLGDYLVDRVDELSPQNVSNVVHAFSRLSCYNLPLFQNLVKRVASEDLTAYKLYELGVLCHNLAKLKSGGEKVYSAMFGELAKRPAEVWEPKAVAQVLDAMRRRQMFSHPGLLVLLFQRFFSTLPSYSVHSLTQASWCLVELDALDCAEELHQELPPDEAPQGFPQGRYAMRRVFERLQELDSQEPFTPTQRCHVQTLIRAYRYRHELDHGLLPPKVKSFCKAQFDVSSSVVSAVARA</sequence>
<feature type="compositionally biased region" description="Polar residues" evidence="1">
    <location>
        <begin position="29"/>
        <end position="45"/>
    </location>
</feature>
<accession>A0A9P1FUV8</accession>
<dbReference type="PANTHER" id="PTHR21228:SF40">
    <property type="entry name" value="LD45607P"/>
    <property type="match status" value="1"/>
</dbReference>